<dbReference type="GO" id="GO:0005829">
    <property type="term" value="C:cytosol"/>
    <property type="evidence" value="ECO:0007669"/>
    <property type="project" value="TreeGrafter"/>
</dbReference>
<dbReference type="GO" id="GO:0003677">
    <property type="term" value="F:DNA binding"/>
    <property type="evidence" value="ECO:0007669"/>
    <property type="project" value="InterPro"/>
</dbReference>
<evidence type="ECO:0000313" key="10">
    <source>
        <dbReference type="EMBL" id="CAE0279816.1"/>
    </source>
</evidence>
<dbReference type="InterPro" id="IPR010992">
    <property type="entry name" value="IHF-like_DNA-bd_dom_sf"/>
</dbReference>
<dbReference type="CDD" id="cd00591">
    <property type="entry name" value="HU_IHF"/>
    <property type="match status" value="1"/>
</dbReference>
<evidence type="ECO:0000256" key="9">
    <source>
        <dbReference type="RuleBase" id="RU003939"/>
    </source>
</evidence>
<accession>A0A7S3GZ99</accession>
<reference evidence="10" key="1">
    <citation type="submission" date="2021-01" db="EMBL/GenBank/DDBJ databases">
        <authorList>
            <person name="Corre E."/>
            <person name="Pelletier E."/>
            <person name="Niang G."/>
            <person name="Scheremetjew M."/>
            <person name="Finn R."/>
            <person name="Kale V."/>
            <person name="Holt S."/>
            <person name="Cochrane G."/>
            <person name="Meng A."/>
            <person name="Brown T."/>
            <person name="Cohen L."/>
        </authorList>
    </citation>
    <scope>NUCLEOTIDE SEQUENCE</scope>
    <source>
        <strain evidence="10">CCAP 955/1</strain>
    </source>
</reference>
<evidence type="ECO:0000256" key="1">
    <source>
        <dbReference type="ARBA" id="ARBA00004328"/>
    </source>
</evidence>
<dbReference type="PANTHER" id="PTHR33175">
    <property type="entry name" value="DNA-BINDING PROTEIN HU"/>
    <property type="match status" value="1"/>
</dbReference>
<evidence type="ECO:0000256" key="6">
    <source>
        <dbReference type="ARBA" id="ARBA00033120"/>
    </source>
</evidence>
<dbReference type="GO" id="GO:0030527">
    <property type="term" value="F:structural constituent of chromatin"/>
    <property type="evidence" value="ECO:0007669"/>
    <property type="project" value="InterPro"/>
</dbReference>
<keyword evidence="4" id="KW-0235">DNA replication</keyword>
<name>A0A7S3GZ99_9STRA</name>
<dbReference type="GO" id="GO:0006260">
    <property type="term" value="P:DNA replication"/>
    <property type="evidence" value="ECO:0007669"/>
    <property type="project" value="UniProtKB-KW"/>
</dbReference>
<evidence type="ECO:0000256" key="5">
    <source>
        <dbReference type="ARBA" id="ARBA00022921"/>
    </source>
</evidence>
<proteinExistence type="inferred from homology"/>
<evidence type="ECO:0000256" key="8">
    <source>
        <dbReference type="ARBA" id="ARBA00046140"/>
    </source>
</evidence>
<evidence type="ECO:0000256" key="3">
    <source>
        <dbReference type="ARBA" id="ARBA00016145"/>
    </source>
</evidence>
<evidence type="ECO:0000256" key="4">
    <source>
        <dbReference type="ARBA" id="ARBA00022705"/>
    </source>
</evidence>
<protein>
    <recommendedName>
        <fullName evidence="3">Viral histone-like protein</fullName>
    </recommendedName>
    <alternativeName>
        <fullName evidence="7">DNA-binding protein pA104R</fullName>
    </alternativeName>
    <alternativeName>
        <fullName evidence="6">pA104R</fullName>
    </alternativeName>
</protein>
<comment type="subunit">
    <text evidence="2">Homodimer.</text>
</comment>
<comment type="similarity">
    <text evidence="9">Belongs to the bacterial histone-like protein family.</text>
</comment>
<keyword evidence="5" id="KW-0426">Late protein</keyword>
<sequence length="137" mass="15074">MLRAMRNQTVFVNRVWNAPVMRSFHASVVSLAEGKAPKAPAVKDETKVHSVELISDIAEDTGLTKKDVQAVLRSLPAVIAHHVSKGKTVYMNDIGIIKTVDRKGRTFHNPTNGKPVEIGDRKLVKITTAVALRKLVK</sequence>
<dbReference type="AlphaFoldDB" id="A0A7S3GZ99"/>
<dbReference type="Gene3D" id="4.10.520.10">
    <property type="entry name" value="IHF-like DNA-binding proteins"/>
    <property type="match status" value="1"/>
</dbReference>
<comment type="subcellular location">
    <subcellularLocation>
        <location evidence="1">Virion</location>
    </subcellularLocation>
</comment>
<dbReference type="Pfam" id="PF00216">
    <property type="entry name" value="Bac_DNA_binding"/>
    <property type="match status" value="1"/>
</dbReference>
<dbReference type="SMART" id="SM00411">
    <property type="entry name" value="BHL"/>
    <property type="match status" value="1"/>
</dbReference>
<dbReference type="EMBL" id="HBIC01017270">
    <property type="protein sequence ID" value="CAE0279816.1"/>
    <property type="molecule type" value="Transcribed_RNA"/>
</dbReference>
<dbReference type="InterPro" id="IPR000119">
    <property type="entry name" value="Hist_DNA-bd"/>
</dbReference>
<gene>
    <name evidence="10" type="ORF">SELO1098_LOCUS8649</name>
</gene>
<dbReference type="SUPFAM" id="SSF47729">
    <property type="entry name" value="IHF-like DNA-binding proteins"/>
    <property type="match status" value="1"/>
</dbReference>
<evidence type="ECO:0000256" key="7">
    <source>
        <dbReference type="ARBA" id="ARBA00033227"/>
    </source>
</evidence>
<organism evidence="10">
    <name type="scientific">Spumella elongata</name>
    <dbReference type="NCBI Taxonomy" id="89044"/>
    <lineage>
        <taxon>Eukaryota</taxon>
        <taxon>Sar</taxon>
        <taxon>Stramenopiles</taxon>
        <taxon>Ochrophyta</taxon>
        <taxon>Chrysophyceae</taxon>
        <taxon>Chromulinales</taxon>
        <taxon>Chromulinaceae</taxon>
        <taxon>Spumella</taxon>
    </lineage>
</organism>
<evidence type="ECO:0000256" key="2">
    <source>
        <dbReference type="ARBA" id="ARBA00011738"/>
    </source>
</evidence>
<comment type="function">
    <text evidence="8">DNA-binding protein that plays a critical role in nucleoid compaction, genome replication and DNA replication and transcription. Binds to both ssDNA and dsDNA with a binding site covering about 15 nucleotides. Displays DNA-supercoiling activity only when associated with the viral DNA topoisomerase 2.</text>
</comment>
<dbReference type="PANTHER" id="PTHR33175:SF13">
    <property type="entry name" value="HISTONE-LIKE PROTEIN"/>
    <property type="match status" value="1"/>
</dbReference>